<gene>
    <name evidence="2" type="ORF">FOL46_004516</name>
</gene>
<dbReference type="AlphaFoldDB" id="A0A7J6LX43"/>
<dbReference type="Proteomes" id="UP000572268">
    <property type="component" value="Unassembled WGS sequence"/>
</dbReference>
<evidence type="ECO:0000256" key="1">
    <source>
        <dbReference type="SAM" id="MobiDB-lite"/>
    </source>
</evidence>
<dbReference type="EMBL" id="JABANN010000276">
    <property type="protein sequence ID" value="KAF4663869.1"/>
    <property type="molecule type" value="Genomic_DNA"/>
</dbReference>
<protein>
    <submittedName>
        <fullName evidence="2">Uncharacterized protein</fullName>
    </submittedName>
</protein>
<reference evidence="2 3" key="1">
    <citation type="submission" date="2020-04" db="EMBL/GenBank/DDBJ databases">
        <title>Perkinsus olseni comparative genomics.</title>
        <authorList>
            <person name="Bogema D.R."/>
        </authorList>
    </citation>
    <scope>NUCLEOTIDE SEQUENCE [LARGE SCALE GENOMIC DNA]</scope>
    <source>
        <strain evidence="2">ATCC PRA-31</strain>
    </source>
</reference>
<feature type="compositionally biased region" description="Polar residues" evidence="1">
    <location>
        <begin position="273"/>
        <end position="284"/>
    </location>
</feature>
<name>A0A7J6LX43_PEROL</name>
<feature type="region of interest" description="Disordered" evidence="1">
    <location>
        <begin position="261"/>
        <end position="285"/>
    </location>
</feature>
<evidence type="ECO:0000313" key="2">
    <source>
        <dbReference type="EMBL" id="KAF4663869.1"/>
    </source>
</evidence>
<accession>A0A7J6LX43</accession>
<organism evidence="2 3">
    <name type="scientific">Perkinsus olseni</name>
    <name type="common">Perkinsus atlanticus</name>
    <dbReference type="NCBI Taxonomy" id="32597"/>
    <lineage>
        <taxon>Eukaryota</taxon>
        <taxon>Sar</taxon>
        <taxon>Alveolata</taxon>
        <taxon>Perkinsozoa</taxon>
        <taxon>Perkinsea</taxon>
        <taxon>Perkinsida</taxon>
        <taxon>Perkinsidae</taxon>
        <taxon>Perkinsus</taxon>
    </lineage>
</organism>
<evidence type="ECO:0000313" key="3">
    <source>
        <dbReference type="Proteomes" id="UP000572268"/>
    </source>
</evidence>
<proteinExistence type="predicted"/>
<feature type="region of interest" description="Disordered" evidence="1">
    <location>
        <begin position="290"/>
        <end position="309"/>
    </location>
</feature>
<comment type="caution">
    <text evidence="2">The sequence shown here is derived from an EMBL/GenBank/DDBJ whole genome shotgun (WGS) entry which is preliminary data.</text>
</comment>
<sequence>MTSSVFSTGGELDEIIIPSACLASDKARIEKGSEESKGAGGEDARGKSANRALPCTICGKAQWRYSCMGCCYSDLYKDDPEYSSTLSRYTEDLPLILHSIQDRMDTQSKVNSRGRVSELVARRAHLARETAFLKRRIENLRERLLTTEASKTDAGNGADALLRRESLHACSNTLHDEIAAESDVRKDIAAFINESDAATHGDSPPYEASLGTLNTFHSYQRLRANIHALTSHRTALCHQLRDIYPILWRDGHTPEPWSPLLTSRGGEHAMDGTDNQLTPSDSLGSLSASRMLTSRSRMTSSQTSSATSADLGNLRSVQGAITKYSQLVPALNCIAQILQVHLPFPCQFGLVGSTARVEGRSERPTRRQLPLEPRVLHPALDLLLPLVPPSSAGLSTSPYVRHSSLDPHRMLREDIRFLSLICGVGIWFEGGSVDDLTAAQNLINSPDVGRLYETVHYVMVIDSLRYTRALLDRSIALSGSGGGGWGDTSLEHFGNDAADQQQLQQQLPSPGMIDEIEWNILDCSMP</sequence>